<dbReference type="Proteomes" id="UP000008177">
    <property type="component" value="Unplaced contigs"/>
</dbReference>
<gene>
    <name evidence="2" type="ORF">BofuT4_uP047400.1</name>
</gene>
<dbReference type="HOGENOM" id="CLU_2793689_0_0_1"/>
<proteinExistence type="predicted"/>
<evidence type="ECO:0000313" key="3">
    <source>
        <dbReference type="Proteomes" id="UP000008177"/>
    </source>
</evidence>
<feature type="compositionally biased region" description="Polar residues" evidence="1">
    <location>
        <begin position="45"/>
        <end position="68"/>
    </location>
</feature>
<dbReference type="EMBL" id="FQ790278">
    <property type="protein sequence ID" value="CCD45722.1"/>
    <property type="molecule type" value="Genomic_DNA"/>
</dbReference>
<feature type="region of interest" description="Disordered" evidence="1">
    <location>
        <begin position="1"/>
        <end position="68"/>
    </location>
</feature>
<evidence type="ECO:0000313" key="2">
    <source>
        <dbReference type="EMBL" id="CCD45722.1"/>
    </source>
</evidence>
<protein>
    <submittedName>
        <fullName evidence="2">Uncharacterized protein</fullName>
    </submittedName>
</protein>
<dbReference type="InParanoid" id="G2XZ35"/>
<name>G2XZ35_BOTF4</name>
<dbReference type="AlphaFoldDB" id="G2XZ35"/>
<sequence>MTSQSIPARHTIKGETENAEGRRKKINEEEIHDSRRMSESRDKLSLSNTRTVSSDDPTQIHSPVSSIC</sequence>
<feature type="compositionally biased region" description="Basic and acidic residues" evidence="1">
    <location>
        <begin position="12"/>
        <end position="44"/>
    </location>
</feature>
<reference evidence="3" key="1">
    <citation type="journal article" date="2011" name="PLoS Genet.">
        <title>Genomic analysis of the necrotrophic fungal pathogens Sclerotinia sclerotiorum and Botrytis cinerea.</title>
        <authorList>
            <person name="Amselem J."/>
            <person name="Cuomo C.A."/>
            <person name="van Kan J.A."/>
            <person name="Viaud M."/>
            <person name="Benito E.P."/>
            <person name="Couloux A."/>
            <person name="Coutinho P.M."/>
            <person name="de Vries R.P."/>
            <person name="Dyer P.S."/>
            <person name="Fillinger S."/>
            <person name="Fournier E."/>
            <person name="Gout L."/>
            <person name="Hahn M."/>
            <person name="Kohn L."/>
            <person name="Lapalu N."/>
            <person name="Plummer K.M."/>
            <person name="Pradier J.M."/>
            <person name="Quevillon E."/>
            <person name="Sharon A."/>
            <person name="Simon A."/>
            <person name="ten Have A."/>
            <person name="Tudzynski B."/>
            <person name="Tudzynski P."/>
            <person name="Wincker P."/>
            <person name="Andrew M."/>
            <person name="Anthouard V."/>
            <person name="Beever R.E."/>
            <person name="Beffa R."/>
            <person name="Benoit I."/>
            <person name="Bouzid O."/>
            <person name="Brault B."/>
            <person name="Chen Z."/>
            <person name="Choquer M."/>
            <person name="Collemare J."/>
            <person name="Cotton P."/>
            <person name="Danchin E.G."/>
            <person name="Da Silva C."/>
            <person name="Gautier A."/>
            <person name="Giraud C."/>
            <person name="Giraud T."/>
            <person name="Gonzalez C."/>
            <person name="Grossetete S."/>
            <person name="Guldener U."/>
            <person name="Henrissat B."/>
            <person name="Howlett B.J."/>
            <person name="Kodira C."/>
            <person name="Kretschmer M."/>
            <person name="Lappartient A."/>
            <person name="Leroch M."/>
            <person name="Levis C."/>
            <person name="Mauceli E."/>
            <person name="Neuveglise C."/>
            <person name="Oeser B."/>
            <person name="Pearson M."/>
            <person name="Poulain J."/>
            <person name="Poussereau N."/>
            <person name="Quesneville H."/>
            <person name="Rascle C."/>
            <person name="Schumacher J."/>
            <person name="Segurens B."/>
            <person name="Sexton A."/>
            <person name="Silva E."/>
            <person name="Sirven C."/>
            <person name="Soanes D.M."/>
            <person name="Talbot N.J."/>
            <person name="Templeton M."/>
            <person name="Yandava C."/>
            <person name="Yarden O."/>
            <person name="Zeng Q."/>
            <person name="Rollins J.A."/>
            <person name="Lebrun M.H."/>
            <person name="Dickman M."/>
        </authorList>
    </citation>
    <scope>NUCLEOTIDE SEQUENCE [LARGE SCALE GENOMIC DNA]</scope>
    <source>
        <strain evidence="3">T4</strain>
    </source>
</reference>
<organism evidence="2 3">
    <name type="scientific">Botryotinia fuckeliana (strain T4)</name>
    <name type="common">Noble rot fungus</name>
    <name type="synonym">Botrytis cinerea</name>
    <dbReference type="NCBI Taxonomy" id="999810"/>
    <lineage>
        <taxon>Eukaryota</taxon>
        <taxon>Fungi</taxon>
        <taxon>Dikarya</taxon>
        <taxon>Ascomycota</taxon>
        <taxon>Pezizomycotina</taxon>
        <taxon>Leotiomycetes</taxon>
        <taxon>Helotiales</taxon>
        <taxon>Sclerotiniaceae</taxon>
        <taxon>Botrytis</taxon>
    </lineage>
</organism>
<accession>G2XZ35</accession>
<evidence type="ECO:0000256" key="1">
    <source>
        <dbReference type="SAM" id="MobiDB-lite"/>
    </source>
</evidence>